<gene>
    <name evidence="1" type="ORF">QN277_022852</name>
</gene>
<accession>A0AAE1KAH9</accession>
<sequence>MQIVFQLARAELKEKVSSNKREEIKEGTALVFEGGLREEIEEESSAEIAEYWKLLWETRTCRLCNACVIIQISLL</sequence>
<keyword evidence="2" id="KW-1185">Reference proteome</keyword>
<dbReference type="AlphaFoldDB" id="A0AAE1KAH9"/>
<organism evidence="1 2">
    <name type="scientific">Acacia crassicarpa</name>
    <name type="common">northern wattle</name>
    <dbReference type="NCBI Taxonomy" id="499986"/>
    <lineage>
        <taxon>Eukaryota</taxon>
        <taxon>Viridiplantae</taxon>
        <taxon>Streptophyta</taxon>
        <taxon>Embryophyta</taxon>
        <taxon>Tracheophyta</taxon>
        <taxon>Spermatophyta</taxon>
        <taxon>Magnoliopsida</taxon>
        <taxon>eudicotyledons</taxon>
        <taxon>Gunneridae</taxon>
        <taxon>Pentapetalae</taxon>
        <taxon>rosids</taxon>
        <taxon>fabids</taxon>
        <taxon>Fabales</taxon>
        <taxon>Fabaceae</taxon>
        <taxon>Caesalpinioideae</taxon>
        <taxon>mimosoid clade</taxon>
        <taxon>Acacieae</taxon>
        <taxon>Acacia</taxon>
    </lineage>
</organism>
<evidence type="ECO:0000313" key="2">
    <source>
        <dbReference type="Proteomes" id="UP001293593"/>
    </source>
</evidence>
<proteinExistence type="predicted"/>
<name>A0AAE1KAH9_9FABA</name>
<dbReference type="EMBL" id="JAWXYG010000006">
    <property type="protein sequence ID" value="KAK4269734.1"/>
    <property type="molecule type" value="Genomic_DNA"/>
</dbReference>
<comment type="caution">
    <text evidence="1">The sequence shown here is derived from an EMBL/GenBank/DDBJ whole genome shotgun (WGS) entry which is preliminary data.</text>
</comment>
<reference evidence="1" key="1">
    <citation type="submission" date="2023-10" db="EMBL/GenBank/DDBJ databases">
        <title>Chromosome-level genome of the transformable northern wattle, Acacia crassicarpa.</title>
        <authorList>
            <person name="Massaro I."/>
            <person name="Sinha N.R."/>
            <person name="Poethig S."/>
            <person name="Leichty A.R."/>
        </authorList>
    </citation>
    <scope>NUCLEOTIDE SEQUENCE</scope>
    <source>
        <strain evidence="1">Acra3RX</strain>
        <tissue evidence="1">Leaf</tissue>
    </source>
</reference>
<dbReference type="Proteomes" id="UP001293593">
    <property type="component" value="Unassembled WGS sequence"/>
</dbReference>
<evidence type="ECO:0000313" key="1">
    <source>
        <dbReference type="EMBL" id="KAK4269734.1"/>
    </source>
</evidence>
<protein>
    <submittedName>
        <fullName evidence="1">Uncharacterized protein</fullName>
    </submittedName>
</protein>